<dbReference type="Proteomes" id="UP001314263">
    <property type="component" value="Unassembled WGS sequence"/>
</dbReference>
<keyword evidence="3" id="KW-1185">Reference proteome</keyword>
<evidence type="ECO:0000313" key="3">
    <source>
        <dbReference type="Proteomes" id="UP001314263"/>
    </source>
</evidence>
<protein>
    <submittedName>
        <fullName evidence="2">Uncharacterized protein</fullName>
    </submittedName>
</protein>
<reference evidence="2 3" key="1">
    <citation type="submission" date="2023-10" db="EMBL/GenBank/DDBJ databases">
        <authorList>
            <person name="Maclean D."/>
            <person name="Macfadyen A."/>
        </authorList>
    </citation>
    <scope>NUCLEOTIDE SEQUENCE [LARGE SCALE GENOMIC DNA]</scope>
</reference>
<gene>
    <name evidence="2" type="ORF">CVIRNUC_009119</name>
</gene>
<name>A0AAV1IGG3_9CHLO</name>
<feature type="region of interest" description="Disordered" evidence="1">
    <location>
        <begin position="1"/>
        <end position="22"/>
    </location>
</feature>
<evidence type="ECO:0000256" key="1">
    <source>
        <dbReference type="SAM" id="MobiDB-lite"/>
    </source>
</evidence>
<evidence type="ECO:0000313" key="2">
    <source>
        <dbReference type="EMBL" id="CAK0785906.1"/>
    </source>
</evidence>
<dbReference type="EMBL" id="CAUYUE010000013">
    <property type="protein sequence ID" value="CAK0785906.1"/>
    <property type="molecule type" value="Genomic_DNA"/>
</dbReference>
<comment type="caution">
    <text evidence="2">The sequence shown here is derived from an EMBL/GenBank/DDBJ whole genome shotgun (WGS) entry which is preliminary data.</text>
</comment>
<proteinExistence type="predicted"/>
<organism evidence="2 3">
    <name type="scientific">Coccomyxa viridis</name>
    <dbReference type="NCBI Taxonomy" id="1274662"/>
    <lineage>
        <taxon>Eukaryota</taxon>
        <taxon>Viridiplantae</taxon>
        <taxon>Chlorophyta</taxon>
        <taxon>core chlorophytes</taxon>
        <taxon>Trebouxiophyceae</taxon>
        <taxon>Trebouxiophyceae incertae sedis</taxon>
        <taxon>Coccomyxaceae</taxon>
        <taxon>Coccomyxa</taxon>
    </lineage>
</organism>
<dbReference type="AlphaFoldDB" id="A0AAV1IGG3"/>
<accession>A0AAV1IGG3</accession>
<sequence>MASMQVKAGDCRTVESPRVPTSSRASHIHASLDFQFSTPYTGQQQACTWIWDIGWRPEGVNNVPEGYDLDSLMAQVGGNQVATGIAPDFQSMQALVHYPDAVTAADTTKGLHGGTGSQEKSQVTLKHPSMTGRCNVMQVSVLHLMLACLTSSAIIDDRSRHAAQFLTPVAIASQISYAQQAEYMEGTKDLRYAPAQSSSTDTDRSVEARSDQTQIWKDVFEFKCTSQRRLDAMAEQQSNLQKEYEHNRGLLGDTSQRRSELESVMGPTHLMALSAEGLKYCAGGSEQGTRLSTRFRQQVKPHHPQSHSLRLLAKELWSKGLLDKRVTVAQLADRLDNVIDERNKRIHVNSSPSQLDTRMEDTRALLLSNPTLARQHQDCAMVIKNWQILKRSYKEF</sequence>